<keyword evidence="3" id="KW-0378">Hydrolase</keyword>
<dbReference type="GO" id="GO:0004519">
    <property type="term" value="F:endonuclease activity"/>
    <property type="evidence" value="ECO:0007669"/>
    <property type="project" value="UniProtKB-KW"/>
</dbReference>
<dbReference type="Proteomes" id="UP000523139">
    <property type="component" value="Unassembled WGS sequence"/>
</dbReference>
<dbReference type="CDD" id="cd00085">
    <property type="entry name" value="HNHc"/>
    <property type="match status" value="1"/>
</dbReference>
<reference evidence="3 4" key="1">
    <citation type="submission" date="2020-04" db="EMBL/GenBank/DDBJ databases">
        <title>Nesterenkonia sp. nov., isolated from marine sediment.</title>
        <authorList>
            <person name="Zhang G."/>
        </authorList>
    </citation>
    <scope>NUCLEOTIDE SEQUENCE [LARGE SCALE GENOMIC DNA]</scope>
    <source>
        <strain evidence="3 4">MY13</strain>
    </source>
</reference>
<gene>
    <name evidence="3" type="ORF">HGQ17_00890</name>
</gene>
<evidence type="ECO:0000259" key="2">
    <source>
        <dbReference type="SMART" id="SM00507"/>
    </source>
</evidence>
<feature type="domain" description="HNH nuclease" evidence="2">
    <location>
        <begin position="396"/>
        <end position="448"/>
    </location>
</feature>
<dbReference type="SMART" id="SM00507">
    <property type="entry name" value="HNHc"/>
    <property type="match status" value="1"/>
</dbReference>
<keyword evidence="3" id="KW-0540">Nuclease</keyword>
<evidence type="ECO:0000313" key="3">
    <source>
        <dbReference type="EMBL" id="NLS08584.1"/>
    </source>
</evidence>
<organism evidence="3 4">
    <name type="scientific">Nesterenkonia sedimenti</name>
    <dbReference type="NCBI Taxonomy" id="1463632"/>
    <lineage>
        <taxon>Bacteria</taxon>
        <taxon>Bacillati</taxon>
        <taxon>Actinomycetota</taxon>
        <taxon>Actinomycetes</taxon>
        <taxon>Micrococcales</taxon>
        <taxon>Micrococcaceae</taxon>
        <taxon>Nesterenkonia</taxon>
    </lineage>
</organism>
<evidence type="ECO:0000313" key="4">
    <source>
        <dbReference type="Proteomes" id="UP000523139"/>
    </source>
</evidence>
<feature type="region of interest" description="Disordered" evidence="1">
    <location>
        <begin position="271"/>
        <end position="290"/>
    </location>
</feature>
<dbReference type="Gene3D" id="1.10.30.50">
    <property type="match status" value="1"/>
</dbReference>
<dbReference type="Pfam" id="PF02720">
    <property type="entry name" value="DUF222"/>
    <property type="match status" value="1"/>
</dbReference>
<protein>
    <submittedName>
        <fullName evidence="3">HNH endonuclease</fullName>
    </submittedName>
</protein>
<accession>A0A7X8THC3</accession>
<dbReference type="InterPro" id="IPR003615">
    <property type="entry name" value="HNH_nuc"/>
</dbReference>
<dbReference type="InterPro" id="IPR003870">
    <property type="entry name" value="DUF222"/>
</dbReference>
<evidence type="ECO:0000256" key="1">
    <source>
        <dbReference type="SAM" id="MobiDB-lite"/>
    </source>
</evidence>
<dbReference type="RefSeq" id="WP_168886080.1">
    <property type="nucleotide sequence ID" value="NZ_JABAHY010000001.1"/>
</dbReference>
<keyword evidence="3" id="KW-0255">Endonuclease</keyword>
<proteinExistence type="predicted"/>
<name>A0A7X8THC3_9MICC</name>
<feature type="region of interest" description="Disordered" evidence="1">
    <location>
        <begin position="451"/>
        <end position="476"/>
    </location>
</feature>
<keyword evidence="4" id="KW-1185">Reference proteome</keyword>
<sequence>MKNDQQFPRPEIPERASYLIGDEELEAAWESIVDANRATAASIEHFLTHRGTRWKETMGENPHVRAANNRQANRHAGLLLGMSDQQATAVLNAAEYVREHLPKFWKTFRCGAIALTNLRKAAVETLPLIHRDDLLEIIDEELIDIAPGKTPTELRSWIIRRIPELDVELFNEAAEGAKDRRSVTFTHFGEGMSLVELTIPTIEAKAIEKKVNAAARGMNRAQPRDTDQPPAFAAAGVPTDRLRPHQVAEGPHPAAVGMDENPPVDHDARYQDHHAHDQDSECPGNERATDAVDDRTIRQREADLLSAWLRDGHCYSTPISAKICVMVPEETLTGESEEPAITTDRASIIPAADIRKMATDPEADHEWYTAATRKNQRRADRDILTVIYNGRFAPDRLRDAVIFRDGICQATGCTIPAERSDLDHQIPYERAGPTSGSNLWALCRRHHRLKSHGYLPPPSSDPPQSDTAKETHRKAA</sequence>
<comment type="caution">
    <text evidence="3">The sequence shown here is derived from an EMBL/GenBank/DDBJ whole genome shotgun (WGS) entry which is preliminary data.</text>
</comment>
<dbReference type="AlphaFoldDB" id="A0A7X8THC3"/>
<dbReference type="EMBL" id="JABAHY010000001">
    <property type="protein sequence ID" value="NLS08584.1"/>
    <property type="molecule type" value="Genomic_DNA"/>
</dbReference>